<organism evidence="15 16">
    <name type="scientific">Magallana gigas</name>
    <name type="common">Pacific oyster</name>
    <name type="synonym">Crassostrea gigas</name>
    <dbReference type="NCBI Taxonomy" id="29159"/>
    <lineage>
        <taxon>Eukaryota</taxon>
        <taxon>Metazoa</taxon>
        <taxon>Spiralia</taxon>
        <taxon>Lophotrochozoa</taxon>
        <taxon>Mollusca</taxon>
        <taxon>Bivalvia</taxon>
        <taxon>Autobranchia</taxon>
        <taxon>Pteriomorphia</taxon>
        <taxon>Ostreida</taxon>
        <taxon>Ostreoidea</taxon>
        <taxon>Ostreidae</taxon>
        <taxon>Magallana</taxon>
    </lineage>
</organism>
<evidence type="ECO:0000256" key="11">
    <source>
        <dbReference type="RuleBase" id="RU368121"/>
    </source>
</evidence>
<evidence type="ECO:0000256" key="12">
    <source>
        <dbReference type="SAM" id="SignalP"/>
    </source>
</evidence>
<accession>A0A8W8IL02</accession>
<evidence type="ECO:0000256" key="6">
    <source>
        <dbReference type="ARBA" id="ARBA00022692"/>
    </source>
</evidence>
<dbReference type="GO" id="GO:0016020">
    <property type="term" value="C:membrane"/>
    <property type="evidence" value="ECO:0007669"/>
    <property type="project" value="UniProtKB-SubCell"/>
</dbReference>
<evidence type="ECO:0000313" key="16">
    <source>
        <dbReference type="Proteomes" id="UP000005408"/>
    </source>
</evidence>
<keyword evidence="16" id="KW-1185">Reference proteome</keyword>
<dbReference type="Pfam" id="PF02709">
    <property type="entry name" value="Glyco_transf_7C"/>
    <property type="match status" value="1"/>
</dbReference>
<evidence type="ECO:0000256" key="4">
    <source>
        <dbReference type="ARBA" id="ARBA00022676"/>
    </source>
</evidence>
<evidence type="ECO:0000256" key="10">
    <source>
        <dbReference type="ARBA" id="ARBA00023180"/>
    </source>
</evidence>
<keyword evidence="5 11" id="KW-0808">Transferase</keyword>
<evidence type="ECO:0000313" key="15">
    <source>
        <dbReference type="EnsemblMetazoa" id="G14600.1:cds"/>
    </source>
</evidence>
<keyword evidence="12" id="KW-0732">Signal</keyword>
<dbReference type="Proteomes" id="UP000005408">
    <property type="component" value="Unassembled WGS sequence"/>
</dbReference>
<evidence type="ECO:0000256" key="1">
    <source>
        <dbReference type="ARBA" id="ARBA00004606"/>
    </source>
</evidence>
<dbReference type="GO" id="GO:0005794">
    <property type="term" value="C:Golgi apparatus"/>
    <property type="evidence" value="ECO:0007669"/>
    <property type="project" value="TreeGrafter"/>
</dbReference>
<evidence type="ECO:0000256" key="7">
    <source>
        <dbReference type="ARBA" id="ARBA00022968"/>
    </source>
</evidence>
<dbReference type="GO" id="GO:0008378">
    <property type="term" value="F:galactosyltransferase activity"/>
    <property type="evidence" value="ECO:0007669"/>
    <property type="project" value="TreeGrafter"/>
</dbReference>
<dbReference type="GO" id="GO:0033842">
    <property type="term" value="F:N-acetyl-beta-glucosaminyl-derivative 4-beta-N-acetylgalactosaminyltransferase activity"/>
    <property type="evidence" value="ECO:0007669"/>
    <property type="project" value="TreeGrafter"/>
</dbReference>
<comment type="similarity">
    <text evidence="3 11">Belongs to the glycosyltransferase 7 family.</text>
</comment>
<sequence>MHRHAKRNICTLFVTILGLSLLVFCTNLTLLTSDQEDAYDSNICPKYPRNLVGTITPNLADTSYKDLESRFTWLRTGGHYTPTGCKPRERVAILIPFRNRGNHLRILLNNLHPILYRQQLGYTIYVLKQADEKPFNRGKLFNIGYKEAKKFNHTCFVFHDVDLIPENDKILYGCVRSPMHLSRAVDTFNYKLPYKNMLGGVAAWKTREFEQVNGWSNLFVNWGGEDDDLSCRTIANKLSVFRFRNSVARYTMLKHRRTPVNTARHRQLKDSYTRYKIDERPLNKLKPFLESFNVIHGRAGIINERCFRTWSPVKIIDKHLNL</sequence>
<feature type="domain" description="Galactosyltransferase N-terminal" evidence="14">
    <location>
        <begin position="44"/>
        <end position="174"/>
    </location>
</feature>
<keyword evidence="9" id="KW-0472">Membrane</keyword>
<name>A0A8W8IL02_MAGGI</name>
<dbReference type="Pfam" id="PF13733">
    <property type="entry name" value="Glyco_transf_7N"/>
    <property type="match status" value="1"/>
</dbReference>
<feature type="signal peptide" evidence="12">
    <location>
        <begin position="1"/>
        <end position="25"/>
    </location>
</feature>
<comment type="subcellular location">
    <subcellularLocation>
        <location evidence="1">Membrane</location>
        <topology evidence="1">Single-pass type II membrane protein</topology>
    </subcellularLocation>
</comment>
<dbReference type="SUPFAM" id="SSF53448">
    <property type="entry name" value="Nucleotide-diphospho-sugar transferases"/>
    <property type="match status" value="1"/>
</dbReference>
<feature type="domain" description="Galactosyltransferase C-terminal" evidence="13">
    <location>
        <begin position="180"/>
        <end position="256"/>
    </location>
</feature>
<dbReference type="InterPro" id="IPR027995">
    <property type="entry name" value="Galactosyl_T_N"/>
</dbReference>
<protein>
    <recommendedName>
        <fullName evidence="11">Beta-1,4-galactosyltransferase</fullName>
        <ecNumber evidence="11">2.4.1.-</ecNumber>
    </recommendedName>
</protein>
<keyword evidence="7 11" id="KW-0735">Signal-anchor</keyword>
<dbReference type="Gene3D" id="3.90.550.10">
    <property type="entry name" value="Spore Coat Polysaccharide Biosynthesis Protein SpsA, Chain A"/>
    <property type="match status" value="1"/>
</dbReference>
<dbReference type="InterPro" id="IPR003859">
    <property type="entry name" value="Galactosyl_T"/>
</dbReference>
<keyword evidence="4 11" id="KW-0328">Glycosyltransferase</keyword>
<evidence type="ECO:0000256" key="2">
    <source>
        <dbReference type="ARBA" id="ARBA00004922"/>
    </source>
</evidence>
<dbReference type="PANTHER" id="PTHR19300:SF57">
    <property type="entry name" value="BETA-1,4-N-ACETYLGALACTOSAMINYLTRANSFERASE"/>
    <property type="match status" value="1"/>
</dbReference>
<keyword evidence="8" id="KW-1133">Transmembrane helix</keyword>
<dbReference type="EC" id="2.4.1.-" evidence="11"/>
<comment type="pathway">
    <text evidence="2 11">Protein modification; protein glycosylation.</text>
</comment>
<evidence type="ECO:0000259" key="13">
    <source>
        <dbReference type="Pfam" id="PF02709"/>
    </source>
</evidence>
<evidence type="ECO:0000256" key="3">
    <source>
        <dbReference type="ARBA" id="ARBA00005735"/>
    </source>
</evidence>
<dbReference type="GO" id="GO:0006688">
    <property type="term" value="P:glycosphingolipid biosynthetic process"/>
    <property type="evidence" value="ECO:0007669"/>
    <property type="project" value="TreeGrafter"/>
</dbReference>
<keyword evidence="10 11" id="KW-0325">Glycoprotein</keyword>
<dbReference type="AlphaFoldDB" id="A0A8W8IL02"/>
<proteinExistence type="inferred from homology"/>
<evidence type="ECO:0000256" key="8">
    <source>
        <dbReference type="ARBA" id="ARBA00022989"/>
    </source>
</evidence>
<dbReference type="InterPro" id="IPR027791">
    <property type="entry name" value="Galactosyl_T_C"/>
</dbReference>
<reference evidence="15" key="1">
    <citation type="submission" date="2022-08" db="UniProtKB">
        <authorList>
            <consortium name="EnsemblMetazoa"/>
        </authorList>
    </citation>
    <scope>IDENTIFICATION</scope>
    <source>
        <strain evidence="15">05x7-T-G4-1.051#20</strain>
    </source>
</reference>
<feature type="chain" id="PRO_5036449750" description="Beta-1,4-galactosyltransferase" evidence="12">
    <location>
        <begin position="26"/>
        <end position="322"/>
    </location>
</feature>
<evidence type="ECO:0000259" key="14">
    <source>
        <dbReference type="Pfam" id="PF13733"/>
    </source>
</evidence>
<dbReference type="InterPro" id="IPR029044">
    <property type="entry name" value="Nucleotide-diphossugar_trans"/>
</dbReference>
<dbReference type="PRINTS" id="PR02050">
    <property type="entry name" value="B14GALTRFASE"/>
</dbReference>
<dbReference type="EnsemblMetazoa" id="G14600.1">
    <property type="protein sequence ID" value="G14600.1:cds"/>
    <property type="gene ID" value="G14600"/>
</dbReference>
<keyword evidence="6" id="KW-0812">Transmembrane</keyword>
<evidence type="ECO:0000256" key="5">
    <source>
        <dbReference type="ARBA" id="ARBA00022679"/>
    </source>
</evidence>
<dbReference type="PANTHER" id="PTHR19300">
    <property type="entry name" value="BETA-1,4-GALACTOSYLTRANSFERASE"/>
    <property type="match status" value="1"/>
</dbReference>
<evidence type="ECO:0000256" key="9">
    <source>
        <dbReference type="ARBA" id="ARBA00023136"/>
    </source>
</evidence>
<dbReference type="GO" id="GO:0005975">
    <property type="term" value="P:carbohydrate metabolic process"/>
    <property type="evidence" value="ECO:0007669"/>
    <property type="project" value="InterPro"/>
</dbReference>
<comment type="function">
    <text evidence="11">Catalyses the transfer of galactose onto proteins or lipids.</text>
</comment>